<dbReference type="PANTHER" id="PTHR13018">
    <property type="entry name" value="PROBABLE MEMBRANE PROTEIN DUF221-RELATED"/>
    <property type="match status" value="1"/>
</dbReference>
<evidence type="ECO:0000256" key="1">
    <source>
        <dbReference type="SAM" id="MobiDB-lite"/>
    </source>
</evidence>
<organism evidence="3 4">
    <name type="scientific">Tetrahymena thermophila (strain SB210)</name>
    <dbReference type="NCBI Taxonomy" id="312017"/>
    <lineage>
        <taxon>Eukaryota</taxon>
        <taxon>Sar</taxon>
        <taxon>Alveolata</taxon>
        <taxon>Ciliophora</taxon>
        <taxon>Intramacronucleata</taxon>
        <taxon>Oligohymenophorea</taxon>
        <taxon>Hymenostomatida</taxon>
        <taxon>Tetrahymenina</taxon>
        <taxon>Tetrahymenidae</taxon>
        <taxon>Tetrahymena</taxon>
    </lineage>
</organism>
<protein>
    <submittedName>
        <fullName evidence="3">Transmembrane protein, putative</fullName>
    </submittedName>
</protein>
<dbReference type="GO" id="GO:0005886">
    <property type="term" value="C:plasma membrane"/>
    <property type="evidence" value="ECO:0007669"/>
    <property type="project" value="TreeGrafter"/>
</dbReference>
<dbReference type="EMBL" id="GG662830">
    <property type="protein sequence ID" value="EAR88888.1"/>
    <property type="molecule type" value="Genomic_DNA"/>
</dbReference>
<proteinExistence type="predicted"/>
<feature type="transmembrane region" description="Helical" evidence="2">
    <location>
        <begin position="538"/>
        <end position="556"/>
    </location>
</feature>
<dbReference type="Proteomes" id="UP000009168">
    <property type="component" value="Unassembled WGS sequence"/>
</dbReference>
<keyword evidence="4" id="KW-1185">Reference proteome</keyword>
<gene>
    <name evidence="3" type="ORF">TTHERM_00264830</name>
</gene>
<dbReference type="OMA" id="DIFWEHI"/>
<feature type="transmembrane region" description="Helical" evidence="2">
    <location>
        <begin position="181"/>
        <end position="201"/>
    </location>
</feature>
<dbReference type="OrthoDB" id="10671111at2759"/>
<sequence length="820" mass="95455">MDNKKIQQENNVNCTSENTLSSLVNDQMKDKKFSNEDSLFKAEQSSDINVYQDKSLREDIILESSITPSSKNGSKYNKNPRKQKEYTGYNPYQWPASIEIAKTHELATSLGQDQGGLSSQYKNQDESFKQSSQEGSILNQCPCCGESSNKKPYNWIKTDVTKSLSEKYGTAVPLLFELIKYYGLSILLIFCINGIYSIYVYKTLCDEHPNQCYKMLGFLPILGDDTINKYLSEGQLMVYRWLNFASYVMILVSQILVDLFCDVREKKLEQFTSVNVLKTAKARTLYITGIPKYKTEEQAMDFIVQKALELTKGEFRVEIVDFFFVRDYSKFHELFQKRTQLYFQTKPLLELSDQKTVIKVEKLKSQTQKINQQLHEVSNGHLAFKGKAFITLSTHAQARQLKNLFPKTIWRKGYTVFLSLIKKISCFQDFATRRQNQIEKMLMMQWAPEAKEINWENLGIKHSDKMQLLTLTFILSIIAAIFCGVSLTFLSKAIPGFYILIFNITIMIFYSVFLEYLSEKKKGKTKGSKAYFLLSKQGFFILIYFVLLPVLYYAFADSDSTGLRTYSLFIFFLVNSGFQFLGIVINGKSRAHISFKKKINKNPQLANKFCQKELNEKMQKPEFELEQRMIGVMQLWTYSTIHAFLCTYTLLISLVFLIIIYYSCKYMLFNQYSIYNYKTLSLQRKFLSTYSVCFQFAVLFIFQIANHTDLQRILGGSFFAIIYIGYLVYSHKRQAKLKDQRIQQLLKEPLLENESKGQYIQPHDSYSVLFGKFLQNYEQPYLEEEIQNTLEISNPFYQDVLKSFISQGNFFKRASSNFQG</sequence>
<feature type="region of interest" description="Disordered" evidence="1">
    <location>
        <begin position="67"/>
        <end position="88"/>
    </location>
</feature>
<feature type="transmembrane region" description="Helical" evidence="2">
    <location>
        <begin position="468"/>
        <end position="490"/>
    </location>
</feature>
<keyword evidence="2" id="KW-1133">Transmembrane helix</keyword>
<feature type="transmembrane region" description="Helical" evidence="2">
    <location>
        <begin position="496"/>
        <end position="517"/>
    </location>
</feature>
<feature type="transmembrane region" description="Helical" evidence="2">
    <location>
        <begin position="686"/>
        <end position="705"/>
    </location>
</feature>
<dbReference type="InParanoid" id="Q22TZ9"/>
<feature type="compositionally biased region" description="Polar residues" evidence="1">
    <location>
        <begin position="67"/>
        <end position="77"/>
    </location>
</feature>
<dbReference type="RefSeq" id="XP_001009133.1">
    <property type="nucleotide sequence ID" value="XM_001009133.1"/>
</dbReference>
<feature type="transmembrane region" description="Helical" evidence="2">
    <location>
        <begin position="635"/>
        <end position="662"/>
    </location>
</feature>
<dbReference type="AlphaFoldDB" id="Q22TZ9"/>
<feature type="transmembrane region" description="Helical" evidence="2">
    <location>
        <begin position="241"/>
        <end position="261"/>
    </location>
</feature>
<reference evidence="4" key="1">
    <citation type="journal article" date="2006" name="PLoS Biol.">
        <title>Macronuclear genome sequence of the ciliate Tetrahymena thermophila, a model eukaryote.</title>
        <authorList>
            <person name="Eisen J.A."/>
            <person name="Coyne R.S."/>
            <person name="Wu M."/>
            <person name="Wu D."/>
            <person name="Thiagarajan M."/>
            <person name="Wortman J.R."/>
            <person name="Badger J.H."/>
            <person name="Ren Q."/>
            <person name="Amedeo P."/>
            <person name="Jones K.M."/>
            <person name="Tallon L.J."/>
            <person name="Delcher A.L."/>
            <person name="Salzberg S.L."/>
            <person name="Silva J.C."/>
            <person name="Haas B.J."/>
            <person name="Majoros W.H."/>
            <person name="Farzad M."/>
            <person name="Carlton J.M."/>
            <person name="Smith R.K. Jr."/>
            <person name="Garg J."/>
            <person name="Pearlman R.E."/>
            <person name="Karrer K.M."/>
            <person name="Sun L."/>
            <person name="Manning G."/>
            <person name="Elde N.C."/>
            <person name="Turkewitz A.P."/>
            <person name="Asai D.J."/>
            <person name="Wilkes D.E."/>
            <person name="Wang Y."/>
            <person name="Cai H."/>
            <person name="Collins K."/>
            <person name="Stewart B.A."/>
            <person name="Lee S.R."/>
            <person name="Wilamowska K."/>
            <person name="Weinberg Z."/>
            <person name="Ruzzo W.L."/>
            <person name="Wloga D."/>
            <person name="Gaertig J."/>
            <person name="Frankel J."/>
            <person name="Tsao C.-C."/>
            <person name="Gorovsky M.A."/>
            <person name="Keeling P.J."/>
            <person name="Waller R.F."/>
            <person name="Patron N.J."/>
            <person name="Cherry J.M."/>
            <person name="Stover N.A."/>
            <person name="Krieger C.J."/>
            <person name="del Toro C."/>
            <person name="Ryder H.F."/>
            <person name="Williamson S.C."/>
            <person name="Barbeau R.A."/>
            <person name="Hamilton E.P."/>
            <person name="Orias E."/>
        </authorList>
    </citation>
    <scope>NUCLEOTIDE SEQUENCE [LARGE SCALE GENOMIC DNA]</scope>
    <source>
        <strain evidence="4">SB210</strain>
    </source>
</reference>
<dbReference type="HOGENOM" id="CLU_345013_0_0_1"/>
<evidence type="ECO:0000256" key="2">
    <source>
        <dbReference type="SAM" id="Phobius"/>
    </source>
</evidence>
<accession>Q22TZ9</accession>
<dbReference type="KEGG" id="tet:TTHERM_00264830"/>
<dbReference type="GO" id="GO:0005227">
    <property type="term" value="F:calcium-activated cation channel activity"/>
    <property type="evidence" value="ECO:0007669"/>
    <property type="project" value="InterPro"/>
</dbReference>
<keyword evidence="2 3" id="KW-0812">Transmembrane</keyword>
<feature type="transmembrane region" description="Helical" evidence="2">
    <location>
        <begin position="712"/>
        <end position="729"/>
    </location>
</feature>
<dbReference type="InterPro" id="IPR045122">
    <property type="entry name" value="Csc1-like"/>
</dbReference>
<keyword evidence="2" id="KW-0472">Membrane</keyword>
<evidence type="ECO:0000313" key="4">
    <source>
        <dbReference type="Proteomes" id="UP000009168"/>
    </source>
</evidence>
<dbReference type="PANTHER" id="PTHR13018:SF83">
    <property type="entry name" value="RRM DOMAIN-CONTAINING PROTEIN"/>
    <property type="match status" value="1"/>
</dbReference>
<dbReference type="eggNOG" id="ENOG502SVQP">
    <property type="taxonomic scope" value="Eukaryota"/>
</dbReference>
<dbReference type="GeneID" id="7826108"/>
<evidence type="ECO:0000313" key="3">
    <source>
        <dbReference type="EMBL" id="EAR88888.1"/>
    </source>
</evidence>
<feature type="transmembrane region" description="Helical" evidence="2">
    <location>
        <begin position="568"/>
        <end position="587"/>
    </location>
</feature>
<name>Q22TZ9_TETTS</name>